<evidence type="ECO:0000313" key="2">
    <source>
        <dbReference type="Proteomes" id="UP000515369"/>
    </source>
</evidence>
<accession>A0A7G5GVL5</accession>
<dbReference type="RefSeq" id="WP_182460199.1">
    <property type="nucleotide sequence ID" value="NZ_CP059732.1"/>
</dbReference>
<keyword evidence="2" id="KW-1185">Reference proteome</keyword>
<dbReference type="Proteomes" id="UP000515369">
    <property type="component" value="Chromosome"/>
</dbReference>
<reference evidence="1 2" key="1">
    <citation type="submission" date="2020-07" db="EMBL/GenBank/DDBJ databases">
        <title>Spirosoma foliorum sp. nov., isolated from the leaves on the Nejang mountain Korea, Republic of.</title>
        <authorList>
            <person name="Ho H."/>
            <person name="Lee Y.-J."/>
            <person name="Nurcahyanto D.-A."/>
            <person name="Kim S.-G."/>
        </authorList>
    </citation>
    <scope>NUCLEOTIDE SEQUENCE [LARGE SCALE GENOMIC DNA]</scope>
    <source>
        <strain evidence="1 2">PL0136</strain>
    </source>
</reference>
<evidence type="ECO:0000313" key="1">
    <source>
        <dbReference type="EMBL" id="QMW02907.1"/>
    </source>
</evidence>
<protein>
    <submittedName>
        <fullName evidence="1">Uncharacterized protein</fullName>
    </submittedName>
</protein>
<gene>
    <name evidence="1" type="ORF">H3H32_34300</name>
</gene>
<dbReference type="KEGG" id="sfol:H3H32_34300"/>
<proteinExistence type="predicted"/>
<dbReference type="AlphaFoldDB" id="A0A7G5GVL5"/>
<name>A0A7G5GVL5_9BACT</name>
<organism evidence="1 2">
    <name type="scientific">Spirosoma foliorum</name>
    <dbReference type="NCBI Taxonomy" id="2710596"/>
    <lineage>
        <taxon>Bacteria</taxon>
        <taxon>Pseudomonadati</taxon>
        <taxon>Bacteroidota</taxon>
        <taxon>Cytophagia</taxon>
        <taxon>Cytophagales</taxon>
        <taxon>Cytophagaceae</taxon>
        <taxon>Spirosoma</taxon>
    </lineage>
</organism>
<dbReference type="EMBL" id="CP059732">
    <property type="protein sequence ID" value="QMW02907.1"/>
    <property type="molecule type" value="Genomic_DNA"/>
</dbReference>
<sequence length="96" mass="11160">MKSNLNGNGADHFHNLAYQDQLNLIWQQGKLLEARRIPGFWLHLYAINAFFVEMWICQRKYSVNLVRVLANVDELEPYIDKVSLGELFSDGYNTAL</sequence>